<accession>A0A199UUF2</accession>
<name>A0A199UUF2_ANACO</name>
<evidence type="ECO:0000256" key="1">
    <source>
        <dbReference type="SAM" id="MobiDB-lite"/>
    </source>
</evidence>
<protein>
    <submittedName>
        <fullName evidence="2">Uncharacterized protein</fullName>
    </submittedName>
</protein>
<reference evidence="2 3" key="1">
    <citation type="journal article" date="2016" name="DNA Res.">
        <title>The draft genome of MD-2 pineapple using hybrid error correction of long reads.</title>
        <authorList>
            <person name="Redwan R.M."/>
            <person name="Saidin A."/>
            <person name="Kumar S.V."/>
        </authorList>
    </citation>
    <scope>NUCLEOTIDE SEQUENCE [LARGE SCALE GENOMIC DNA]</scope>
    <source>
        <strain evidence="3">cv. MD2</strain>
        <tissue evidence="2">Leaf</tissue>
    </source>
</reference>
<comment type="caution">
    <text evidence="2">The sequence shown here is derived from an EMBL/GenBank/DDBJ whole genome shotgun (WGS) entry which is preliminary data.</text>
</comment>
<evidence type="ECO:0000313" key="2">
    <source>
        <dbReference type="EMBL" id="OAY68437.1"/>
    </source>
</evidence>
<evidence type="ECO:0000313" key="3">
    <source>
        <dbReference type="Proteomes" id="UP000092600"/>
    </source>
</evidence>
<sequence>MNSWSKEFSEIHDHLSEGSFNDSGLTRKRRRVNSKFAPPHIRQSDASPECGSYGFGGSRCSQRILSLTNELTSWLSAKVKILLAGELDLDGADVLANGAIIYSDTLAARVDLLRVDAILGVEVLHLAIRKHTIERVVNLVLGPQPRAQRQALLLARQLQQVLSLPHDRSPACRHLEHLLLWRRPRDHIEFFDLRLPQQAPRAASEDWGGGVRVQLRRGEARRGLRFRCGGLLIGCGDSICEAAGRRRCFPREEVTGGRGGFCGGEGGGGRGEEGGLGGRHGH</sequence>
<organism evidence="2 3">
    <name type="scientific">Ananas comosus</name>
    <name type="common">Pineapple</name>
    <name type="synonym">Ananas ananas</name>
    <dbReference type="NCBI Taxonomy" id="4615"/>
    <lineage>
        <taxon>Eukaryota</taxon>
        <taxon>Viridiplantae</taxon>
        <taxon>Streptophyta</taxon>
        <taxon>Embryophyta</taxon>
        <taxon>Tracheophyta</taxon>
        <taxon>Spermatophyta</taxon>
        <taxon>Magnoliopsida</taxon>
        <taxon>Liliopsida</taxon>
        <taxon>Poales</taxon>
        <taxon>Bromeliaceae</taxon>
        <taxon>Bromelioideae</taxon>
        <taxon>Ananas</taxon>
    </lineage>
</organism>
<dbReference type="Proteomes" id="UP000092600">
    <property type="component" value="Unassembled WGS sequence"/>
</dbReference>
<dbReference type="AlphaFoldDB" id="A0A199UUF2"/>
<proteinExistence type="predicted"/>
<gene>
    <name evidence="2" type="ORF">ACMD2_17739</name>
</gene>
<feature type="region of interest" description="Disordered" evidence="1">
    <location>
        <begin position="259"/>
        <end position="282"/>
    </location>
</feature>
<dbReference type="EMBL" id="LSRQ01004921">
    <property type="protein sequence ID" value="OAY68437.1"/>
    <property type="molecule type" value="Genomic_DNA"/>
</dbReference>